<dbReference type="Gene3D" id="1.20.140.10">
    <property type="entry name" value="Butyryl-CoA Dehydrogenase, subunit A, domain 3"/>
    <property type="match status" value="1"/>
</dbReference>
<dbReference type="Pfam" id="PF00441">
    <property type="entry name" value="Acyl-CoA_dh_1"/>
    <property type="match status" value="1"/>
</dbReference>
<evidence type="ECO:0000256" key="11">
    <source>
        <dbReference type="RuleBase" id="RU362125"/>
    </source>
</evidence>
<dbReference type="Proteomes" id="UP000192801">
    <property type="component" value="Unassembled WGS sequence"/>
</dbReference>
<dbReference type="PANTHER" id="PTHR48083:SF20">
    <property type="entry name" value="LONG-CHAIN SPECIFIC ACYL-COA DEHYDROGENASE, MITOCHONDRIAL"/>
    <property type="match status" value="1"/>
</dbReference>
<dbReference type="InterPro" id="IPR037069">
    <property type="entry name" value="AcylCoA_DH/ox_N_sf"/>
</dbReference>
<dbReference type="InterPro" id="IPR013786">
    <property type="entry name" value="AcylCoA_DH/ox_N"/>
</dbReference>
<dbReference type="EMBL" id="MVHS01000037">
    <property type="protein sequence ID" value="ORA68169.1"/>
    <property type="molecule type" value="Genomic_DNA"/>
</dbReference>
<feature type="domain" description="Acyl-CoA dehydrogenase/oxidase C-terminal" evidence="12">
    <location>
        <begin position="235"/>
        <end position="383"/>
    </location>
</feature>
<dbReference type="Gene3D" id="1.10.540.10">
    <property type="entry name" value="Acyl-CoA dehydrogenase/oxidase, N-terminal domain"/>
    <property type="match status" value="1"/>
</dbReference>
<evidence type="ECO:0000256" key="6">
    <source>
        <dbReference type="ARBA" id="ARBA00023002"/>
    </source>
</evidence>
<dbReference type="Pfam" id="PF02771">
    <property type="entry name" value="Acyl-CoA_dh_N"/>
    <property type="match status" value="1"/>
</dbReference>
<keyword evidence="6 11" id="KW-0560">Oxidoreductase</keyword>
<dbReference type="GO" id="GO:0005737">
    <property type="term" value="C:cytoplasm"/>
    <property type="evidence" value="ECO:0007669"/>
    <property type="project" value="TreeGrafter"/>
</dbReference>
<comment type="pathway">
    <text evidence="2">Siderophore biosynthesis; mycobactin biosynthesis.</text>
</comment>
<evidence type="ECO:0000256" key="5">
    <source>
        <dbReference type="ARBA" id="ARBA00022827"/>
    </source>
</evidence>
<dbReference type="SUPFAM" id="SSF56645">
    <property type="entry name" value="Acyl-CoA dehydrogenase NM domain-like"/>
    <property type="match status" value="1"/>
</dbReference>
<evidence type="ECO:0000256" key="7">
    <source>
        <dbReference type="ARBA" id="ARBA00037085"/>
    </source>
</evidence>
<dbReference type="InterPro" id="IPR036250">
    <property type="entry name" value="AcylCo_DH-like_C"/>
</dbReference>
<dbReference type="OrthoDB" id="8876745at2"/>
<dbReference type="PROSITE" id="PS00073">
    <property type="entry name" value="ACYL_COA_DH_2"/>
    <property type="match status" value="1"/>
</dbReference>
<dbReference type="GO" id="GO:0050660">
    <property type="term" value="F:flavin adenine dinucleotide binding"/>
    <property type="evidence" value="ECO:0007669"/>
    <property type="project" value="InterPro"/>
</dbReference>
<comment type="similarity">
    <text evidence="3 11">Belongs to the acyl-CoA dehydrogenase family.</text>
</comment>
<evidence type="ECO:0000259" key="13">
    <source>
        <dbReference type="Pfam" id="PF02770"/>
    </source>
</evidence>
<evidence type="ECO:0000313" key="15">
    <source>
        <dbReference type="EMBL" id="ORA68169.1"/>
    </source>
</evidence>
<dbReference type="FunFam" id="2.40.110.10:FF:000002">
    <property type="entry name" value="Acyl-CoA dehydrogenase fadE12"/>
    <property type="match status" value="1"/>
</dbReference>
<evidence type="ECO:0000256" key="1">
    <source>
        <dbReference type="ARBA" id="ARBA00001974"/>
    </source>
</evidence>
<proteinExistence type="inferred from homology"/>
<evidence type="ECO:0000256" key="10">
    <source>
        <dbReference type="ARBA" id="ARBA00052546"/>
    </source>
</evidence>
<reference evidence="15 16" key="1">
    <citation type="submission" date="2016-12" db="EMBL/GenBank/DDBJ databases">
        <title>The new phylogeny of genus Mycobacterium.</title>
        <authorList>
            <person name="Tortoli E."/>
            <person name="Trovato A."/>
            <person name="Cirillo D.M."/>
        </authorList>
    </citation>
    <scope>NUCLEOTIDE SEQUENCE [LARGE SCALE GENOMIC DNA]</scope>
    <source>
        <strain evidence="15 16">DSM 45130</strain>
    </source>
</reference>
<keyword evidence="5 11" id="KW-0274">FAD</keyword>
<dbReference type="SUPFAM" id="SSF47203">
    <property type="entry name" value="Acyl-CoA dehydrogenase C-terminal domain-like"/>
    <property type="match status" value="1"/>
</dbReference>
<evidence type="ECO:0000256" key="9">
    <source>
        <dbReference type="ARBA" id="ARBA00042660"/>
    </source>
</evidence>
<evidence type="ECO:0000259" key="12">
    <source>
        <dbReference type="Pfam" id="PF00441"/>
    </source>
</evidence>
<dbReference type="GO" id="GO:0033539">
    <property type="term" value="P:fatty acid beta-oxidation using acyl-CoA dehydrogenase"/>
    <property type="evidence" value="ECO:0007669"/>
    <property type="project" value="TreeGrafter"/>
</dbReference>
<protein>
    <recommendedName>
        <fullName evidence="8">Acyl-[acyl-carrier-protein] dehydrogenase MbtN</fullName>
    </recommendedName>
    <alternativeName>
        <fullName evidence="9">Mycobactin synthase protein N</fullName>
    </alternativeName>
</protein>
<feature type="domain" description="Acyl-CoA dehydrogenase/oxidase N-terminal" evidence="14">
    <location>
        <begin position="12"/>
        <end position="122"/>
    </location>
</feature>
<dbReference type="InterPro" id="IPR050741">
    <property type="entry name" value="Acyl-CoA_dehydrogenase"/>
</dbReference>
<evidence type="ECO:0000256" key="3">
    <source>
        <dbReference type="ARBA" id="ARBA00009347"/>
    </source>
</evidence>
<dbReference type="STRING" id="444597.BST26_14670"/>
<feature type="domain" description="Acyl-CoA oxidase/dehydrogenase middle" evidence="13">
    <location>
        <begin position="126"/>
        <end position="222"/>
    </location>
</feature>
<dbReference type="Gene3D" id="2.40.110.10">
    <property type="entry name" value="Butyryl-CoA Dehydrogenase, subunit A, domain 2"/>
    <property type="match status" value="1"/>
</dbReference>
<evidence type="ECO:0000256" key="2">
    <source>
        <dbReference type="ARBA" id="ARBA00005102"/>
    </source>
</evidence>
<name>A0A1X0D7H2_9MYCO</name>
<evidence type="ECO:0000256" key="8">
    <source>
        <dbReference type="ARBA" id="ARBA00040394"/>
    </source>
</evidence>
<evidence type="ECO:0000313" key="16">
    <source>
        <dbReference type="Proteomes" id="UP000192801"/>
    </source>
</evidence>
<dbReference type="AlphaFoldDB" id="A0A1X0D7H2"/>
<dbReference type="InterPro" id="IPR006089">
    <property type="entry name" value="Acyl-CoA_DH_CS"/>
</dbReference>
<accession>A0A1X0D7H2</accession>
<organism evidence="15 16">
    <name type="scientific">Mycolicibacterium insubricum</name>
    <dbReference type="NCBI Taxonomy" id="444597"/>
    <lineage>
        <taxon>Bacteria</taxon>
        <taxon>Bacillati</taxon>
        <taxon>Actinomycetota</taxon>
        <taxon>Actinomycetes</taxon>
        <taxon>Mycobacteriales</taxon>
        <taxon>Mycobacteriaceae</taxon>
        <taxon>Mycolicibacterium</taxon>
    </lineage>
</organism>
<comment type="caution">
    <text evidence="15">The sequence shown here is derived from an EMBL/GenBank/DDBJ whole genome shotgun (WGS) entry which is preliminary data.</text>
</comment>
<gene>
    <name evidence="15" type="ORF">BST26_14670</name>
</gene>
<evidence type="ECO:0000259" key="14">
    <source>
        <dbReference type="Pfam" id="PF02771"/>
    </source>
</evidence>
<dbReference type="InterPro" id="IPR046373">
    <property type="entry name" value="Acyl-CoA_Oxase/DH_mid-dom_sf"/>
</dbReference>
<keyword evidence="4 11" id="KW-0285">Flavoprotein</keyword>
<dbReference type="PANTHER" id="PTHR48083">
    <property type="entry name" value="MEDIUM-CHAIN SPECIFIC ACYL-COA DEHYDROGENASE, MITOCHONDRIAL-RELATED"/>
    <property type="match status" value="1"/>
</dbReference>
<comment type="catalytic activity">
    <reaction evidence="10">
        <text>a 2,3-saturated acyl-CoA + A = a 2,3-dehydroacyl-CoA + AH2</text>
        <dbReference type="Rhea" id="RHEA:48608"/>
        <dbReference type="ChEBI" id="CHEBI:13193"/>
        <dbReference type="ChEBI" id="CHEBI:17499"/>
        <dbReference type="ChEBI" id="CHEBI:60015"/>
        <dbReference type="ChEBI" id="CHEBI:65111"/>
    </reaction>
</comment>
<dbReference type="InterPro" id="IPR009100">
    <property type="entry name" value="AcylCoA_DH/oxidase_NM_dom_sf"/>
</dbReference>
<evidence type="ECO:0000256" key="4">
    <source>
        <dbReference type="ARBA" id="ARBA00022630"/>
    </source>
</evidence>
<dbReference type="PROSITE" id="PS00072">
    <property type="entry name" value="ACYL_COA_DH_1"/>
    <property type="match status" value="1"/>
</dbReference>
<comment type="cofactor">
    <cofactor evidence="1 11">
        <name>FAD</name>
        <dbReference type="ChEBI" id="CHEBI:57692"/>
    </cofactor>
</comment>
<dbReference type="Pfam" id="PF02770">
    <property type="entry name" value="Acyl-CoA_dh_M"/>
    <property type="match status" value="1"/>
</dbReference>
<dbReference type="FunFam" id="1.20.140.10:FF:000001">
    <property type="entry name" value="Acyl-CoA dehydrogenase"/>
    <property type="match status" value="1"/>
</dbReference>
<dbReference type="RefSeq" id="WP_083031945.1">
    <property type="nucleotide sequence ID" value="NZ_AP022618.1"/>
</dbReference>
<dbReference type="InterPro" id="IPR006091">
    <property type="entry name" value="Acyl-CoA_Oxase/DH_mid-dom"/>
</dbReference>
<sequence length="383" mass="41920">MVTKYIPSWYDDEVSALYELALGFFEREVVGQHEKWDAQRHIDRSVWLEAGKLGLLLCSVPAEYGGGGGTFAHDLAVLEAQGYAGDLSLGVGVHSGIVAHYVLAYGSEEQKRYWLPLMASGEVLGAIGMTEPGAGSDLKAIRATAIREDDQYVINGSKTFITNGGSADMIVLAVKTDPKAGARGVSLLIVDLRDCPGYQVTRVLDKVGIHGGDTAELAFTDVRVPVSALLGPEEGKGFGQLMAQLRQERLTIAASGVAGMERAVDDTVAYTKSREAFGHSIFEFQNTAFELAECKTIARTGRIFYDHCVQSHLRGELSDTDAAMAKYWLTDRKCEVIDRCVQLYGGYGYMREYLIARMYEDARVERIYGGANEVMKQIIARSL</sequence>
<dbReference type="InterPro" id="IPR009075">
    <property type="entry name" value="AcylCo_DH/oxidase_C"/>
</dbReference>
<keyword evidence="16" id="KW-1185">Reference proteome</keyword>
<comment type="function">
    <text evidence="7">Catalyzes the dehydrogenation at the alpha-beta position of ACP-bound acyl chains. This results in the introduction of a double bond in the lipidic chain, which is further transferred to the epsilon-amino group of lysine residue in the mycobactin core by MbtK.</text>
</comment>
<dbReference type="GO" id="GO:0003995">
    <property type="term" value="F:acyl-CoA dehydrogenase activity"/>
    <property type="evidence" value="ECO:0007669"/>
    <property type="project" value="InterPro"/>
</dbReference>